<name>A0ABW0P0L1_9HYPH</name>
<keyword evidence="1" id="KW-0472">Membrane</keyword>
<sequence length="269" mass="30490">MEANWFYEKERQRLGPVSEEALRDLVRNGTLNGDNLVWTESFGTDWKSIRYTDLIEKPSGPPPLPASHVDNTFAWLMALVPLIGVVIELLISQRTVIPVWAIIAGYAITYLILVQIDVRRIKSSGNAVDTTPFENWWLLVPVYLYKRATALKHARTYFWAWWGALVLGMVIGGDAKSLFDKDTYWGTGLPACDSNYMKTQTQQIFREIPLMKARGIVALEVKNAKQVSGNTKQKKCTATFVTSVGTDLQGTYTMTMQENDQFYTSLEFD</sequence>
<feature type="transmembrane region" description="Helical" evidence="1">
    <location>
        <begin position="73"/>
        <end position="91"/>
    </location>
</feature>
<evidence type="ECO:0000313" key="3">
    <source>
        <dbReference type="EMBL" id="MFC5505339.1"/>
    </source>
</evidence>
<evidence type="ECO:0000313" key="4">
    <source>
        <dbReference type="Proteomes" id="UP001596060"/>
    </source>
</evidence>
<gene>
    <name evidence="3" type="ORF">ACFPN9_08720</name>
</gene>
<proteinExistence type="predicted"/>
<protein>
    <submittedName>
        <fullName evidence="3">DUF4339 domain-containing protein</fullName>
    </submittedName>
</protein>
<feature type="transmembrane region" description="Helical" evidence="1">
    <location>
        <begin position="97"/>
        <end position="114"/>
    </location>
</feature>
<keyword evidence="4" id="KW-1185">Reference proteome</keyword>
<dbReference type="Proteomes" id="UP001596060">
    <property type="component" value="Unassembled WGS sequence"/>
</dbReference>
<dbReference type="EMBL" id="JBHSLU010000017">
    <property type="protein sequence ID" value="MFC5505339.1"/>
    <property type="molecule type" value="Genomic_DNA"/>
</dbReference>
<dbReference type="RefSeq" id="WP_377816428.1">
    <property type="nucleotide sequence ID" value="NZ_JBHSLU010000017.1"/>
</dbReference>
<dbReference type="Pfam" id="PF14237">
    <property type="entry name" value="GYF_2"/>
    <property type="match status" value="1"/>
</dbReference>
<keyword evidence="1" id="KW-0812">Transmembrane</keyword>
<dbReference type="InterPro" id="IPR025640">
    <property type="entry name" value="GYF_2"/>
</dbReference>
<comment type="caution">
    <text evidence="3">The sequence shown here is derived from an EMBL/GenBank/DDBJ whole genome shotgun (WGS) entry which is preliminary data.</text>
</comment>
<evidence type="ECO:0000256" key="1">
    <source>
        <dbReference type="SAM" id="Phobius"/>
    </source>
</evidence>
<reference evidence="4" key="1">
    <citation type="journal article" date="2019" name="Int. J. Syst. Evol. Microbiol.">
        <title>The Global Catalogue of Microorganisms (GCM) 10K type strain sequencing project: providing services to taxonomists for standard genome sequencing and annotation.</title>
        <authorList>
            <consortium name="The Broad Institute Genomics Platform"/>
            <consortium name="The Broad Institute Genome Sequencing Center for Infectious Disease"/>
            <person name="Wu L."/>
            <person name="Ma J."/>
        </authorList>
    </citation>
    <scope>NUCLEOTIDE SEQUENCE [LARGE SCALE GENOMIC DNA]</scope>
    <source>
        <strain evidence="4">CCUG 43117</strain>
    </source>
</reference>
<keyword evidence="1" id="KW-1133">Transmembrane helix</keyword>
<accession>A0ABW0P0L1</accession>
<feature type="domain" description="GYF" evidence="2">
    <location>
        <begin position="5"/>
        <end position="50"/>
    </location>
</feature>
<organism evidence="3 4">
    <name type="scientific">Bosea massiliensis</name>
    <dbReference type="NCBI Taxonomy" id="151419"/>
    <lineage>
        <taxon>Bacteria</taxon>
        <taxon>Pseudomonadati</taxon>
        <taxon>Pseudomonadota</taxon>
        <taxon>Alphaproteobacteria</taxon>
        <taxon>Hyphomicrobiales</taxon>
        <taxon>Boseaceae</taxon>
        <taxon>Bosea</taxon>
    </lineage>
</organism>
<evidence type="ECO:0000259" key="2">
    <source>
        <dbReference type="Pfam" id="PF14237"/>
    </source>
</evidence>
<feature type="transmembrane region" description="Helical" evidence="1">
    <location>
        <begin position="156"/>
        <end position="173"/>
    </location>
</feature>